<reference evidence="1 2" key="1">
    <citation type="submission" date="2016-03" db="EMBL/GenBank/DDBJ databases">
        <title>EvidentialGene: Evidence-directed Construction of Genes on Genomes.</title>
        <authorList>
            <person name="Gilbert D.G."/>
            <person name="Choi J.-H."/>
            <person name="Mockaitis K."/>
            <person name="Colbourne J."/>
            <person name="Pfrender M."/>
        </authorList>
    </citation>
    <scope>NUCLEOTIDE SEQUENCE [LARGE SCALE GENOMIC DNA]</scope>
    <source>
        <strain evidence="1 2">Xinb3</strain>
        <tissue evidence="1">Complete organism</tissue>
    </source>
</reference>
<comment type="caution">
    <text evidence="1">The sequence shown here is derived from an EMBL/GenBank/DDBJ whole genome shotgun (WGS) entry which is preliminary data.</text>
</comment>
<gene>
    <name evidence="1" type="ORF">APZ42_026963</name>
</gene>
<protein>
    <submittedName>
        <fullName evidence="1">Uncharacterized protein</fullName>
    </submittedName>
</protein>
<name>A0A162D9Z8_9CRUS</name>
<accession>A0A162D9Z8</accession>
<dbReference type="AlphaFoldDB" id="A0A162D9Z8"/>
<evidence type="ECO:0000313" key="1">
    <source>
        <dbReference type="EMBL" id="KZS08934.1"/>
    </source>
</evidence>
<proteinExistence type="predicted"/>
<organism evidence="1 2">
    <name type="scientific">Daphnia magna</name>
    <dbReference type="NCBI Taxonomy" id="35525"/>
    <lineage>
        <taxon>Eukaryota</taxon>
        <taxon>Metazoa</taxon>
        <taxon>Ecdysozoa</taxon>
        <taxon>Arthropoda</taxon>
        <taxon>Crustacea</taxon>
        <taxon>Branchiopoda</taxon>
        <taxon>Diplostraca</taxon>
        <taxon>Cladocera</taxon>
        <taxon>Anomopoda</taxon>
        <taxon>Daphniidae</taxon>
        <taxon>Daphnia</taxon>
    </lineage>
</organism>
<keyword evidence="2" id="KW-1185">Reference proteome</keyword>
<dbReference type="Proteomes" id="UP000076858">
    <property type="component" value="Unassembled WGS sequence"/>
</dbReference>
<dbReference type="EMBL" id="LRGB01002140">
    <property type="protein sequence ID" value="KZS08934.1"/>
    <property type="molecule type" value="Genomic_DNA"/>
</dbReference>
<sequence length="105" mass="12419">MHLVFNFPISCRFTVKLFSSPFWIHAQKSTFTDKNDDYLSQIHPFVDGWSNNFDLHISQNSHFVPHHNTEPHQRVDSVGHHVGQSWPSSYLLEWIKTFVDFKFDS</sequence>
<evidence type="ECO:0000313" key="2">
    <source>
        <dbReference type="Proteomes" id="UP000076858"/>
    </source>
</evidence>